<dbReference type="Gramene" id="HORVU.MOREX.r2.7HG0563520.1">
    <property type="protein sequence ID" value="HORVU.MOREX.r2.7HG0563520.1.CDS.1"/>
    <property type="gene ID" value="HORVU.MOREX.r2.7HG0563520"/>
</dbReference>
<evidence type="ECO:0000313" key="1">
    <source>
        <dbReference type="EnsemblPlants" id="HORVU.MOREX.r3.7HG0678960.1.CDS1"/>
    </source>
</evidence>
<dbReference type="AlphaFoldDB" id="A0A8I6Z3W4"/>
<dbReference type="EnsemblPlants" id="HORVU.MOREX.r3.7HG0678960.1">
    <property type="protein sequence ID" value="HORVU.MOREX.r3.7HG0678960.1.CDS1"/>
    <property type="gene ID" value="HORVU.MOREX.r3.7HG0678960"/>
</dbReference>
<reference evidence="2" key="1">
    <citation type="journal article" date="2012" name="Nature">
        <title>A physical, genetic and functional sequence assembly of the barley genome.</title>
        <authorList>
            <consortium name="The International Barley Genome Sequencing Consortium"/>
            <person name="Mayer K.F."/>
            <person name="Waugh R."/>
            <person name="Brown J.W."/>
            <person name="Schulman A."/>
            <person name="Langridge P."/>
            <person name="Platzer M."/>
            <person name="Fincher G.B."/>
            <person name="Muehlbauer G.J."/>
            <person name="Sato K."/>
            <person name="Close T.J."/>
            <person name="Wise R.P."/>
            <person name="Stein N."/>
        </authorList>
    </citation>
    <scope>NUCLEOTIDE SEQUENCE [LARGE SCALE GENOMIC DNA]</scope>
    <source>
        <strain evidence="2">cv. Morex</strain>
    </source>
</reference>
<proteinExistence type="predicted"/>
<reference evidence="1" key="3">
    <citation type="submission" date="2022-01" db="UniProtKB">
        <authorList>
            <consortium name="EnsemblPlants"/>
        </authorList>
    </citation>
    <scope>IDENTIFICATION</scope>
    <source>
        <strain evidence="1">subsp. vulgare</strain>
    </source>
</reference>
<sequence>MDTVVWGNLVATAAAMPTMPRPASLNRADNNANHASSWEAFVARTPAIDFSAMHGKPPDINTEICFGPGVQLDRAGSVASGRELVNAIVSRVAALPSDKQRWFIGRVADLLSPSLLGVPMRTEPAPGQIKKKLFASMTKMTKSTRSHAASSSYMASRKSQARFCVRLGLINDINEFNEDTLKTYLSFFKNPMPEPLLSKLAEVAGISAHPSVSLSDEDLQLILDELNAETT</sequence>
<dbReference type="SMR" id="A0A8I6Z3W4"/>
<accession>A0A8I6Z3W4</accession>
<protein>
    <submittedName>
        <fullName evidence="1">Uncharacterized protein</fullName>
    </submittedName>
</protein>
<reference evidence="1" key="2">
    <citation type="submission" date="2020-10" db="EMBL/GenBank/DDBJ databases">
        <authorList>
            <person name="Scholz U."/>
            <person name="Mascher M."/>
            <person name="Fiebig A."/>
        </authorList>
    </citation>
    <scope>NUCLEOTIDE SEQUENCE [LARGE SCALE GENOMIC DNA]</scope>
    <source>
        <strain evidence="1">cv. Morex</strain>
    </source>
</reference>
<evidence type="ECO:0000313" key="2">
    <source>
        <dbReference type="Proteomes" id="UP000011116"/>
    </source>
</evidence>
<name>A0A8I6Z3W4_HORVV</name>
<dbReference type="Proteomes" id="UP000011116">
    <property type="component" value="Chromosome 7H"/>
</dbReference>
<keyword evidence="2" id="KW-1185">Reference proteome</keyword>
<organism evidence="1 2">
    <name type="scientific">Hordeum vulgare subsp. vulgare</name>
    <name type="common">Domesticated barley</name>
    <dbReference type="NCBI Taxonomy" id="112509"/>
    <lineage>
        <taxon>Eukaryota</taxon>
        <taxon>Viridiplantae</taxon>
        <taxon>Streptophyta</taxon>
        <taxon>Embryophyta</taxon>
        <taxon>Tracheophyta</taxon>
        <taxon>Spermatophyta</taxon>
        <taxon>Magnoliopsida</taxon>
        <taxon>Liliopsida</taxon>
        <taxon>Poales</taxon>
        <taxon>Poaceae</taxon>
        <taxon>BOP clade</taxon>
        <taxon>Pooideae</taxon>
        <taxon>Triticodae</taxon>
        <taxon>Triticeae</taxon>
        <taxon>Hordeinae</taxon>
        <taxon>Hordeum</taxon>
    </lineage>
</organism>
<dbReference type="Gramene" id="HORVU.MOREX.r3.7HG0678960.1">
    <property type="protein sequence ID" value="HORVU.MOREX.r3.7HG0678960.1.CDS1"/>
    <property type="gene ID" value="HORVU.MOREX.r3.7HG0678960"/>
</dbReference>